<sequence>MEILINNVNIDFELQNEKKSGEILSALERELSENYQTICSFQIDDSGTNNSEFNELLNIPVSSIKRISIHTKPLSEMCLAAIDDLLTEFNISPPDKKKIESKLSYLISINPRVFGQLKDLIEKGFIREGQNFLTLLREVLLNPYEYLKDCANKLEILLPNLEEIPVFFQTGKDKEVVETIAVFSDLVLNLIRALGLLSSVAKGILPEKIGETSFKEFMEEFNSVLVDFTDAFSSGDTVLTGDIAEYEILPRAGDLIKSLKDIH</sequence>
<dbReference type="AlphaFoldDB" id="A0A9D9HN85"/>
<protein>
    <submittedName>
        <fullName evidence="1">Uncharacterized protein</fullName>
    </submittedName>
</protein>
<evidence type="ECO:0000313" key="2">
    <source>
        <dbReference type="Proteomes" id="UP000823638"/>
    </source>
</evidence>
<reference evidence="1" key="2">
    <citation type="journal article" date="2021" name="PeerJ">
        <title>Extensive microbial diversity within the chicken gut microbiome revealed by metagenomics and culture.</title>
        <authorList>
            <person name="Gilroy R."/>
            <person name="Ravi A."/>
            <person name="Getino M."/>
            <person name="Pursley I."/>
            <person name="Horton D.L."/>
            <person name="Alikhan N.F."/>
            <person name="Baker D."/>
            <person name="Gharbi K."/>
            <person name="Hall N."/>
            <person name="Watson M."/>
            <person name="Adriaenssens E.M."/>
            <person name="Foster-Nyarko E."/>
            <person name="Jarju S."/>
            <person name="Secka A."/>
            <person name="Antonio M."/>
            <person name="Oren A."/>
            <person name="Chaudhuri R.R."/>
            <person name="La Ragione R."/>
            <person name="Hildebrand F."/>
            <person name="Pallen M.J."/>
        </authorList>
    </citation>
    <scope>NUCLEOTIDE SEQUENCE</scope>
    <source>
        <strain evidence="1">10532</strain>
    </source>
</reference>
<reference evidence="1" key="1">
    <citation type="submission" date="2020-10" db="EMBL/GenBank/DDBJ databases">
        <authorList>
            <person name="Gilroy R."/>
        </authorList>
    </citation>
    <scope>NUCLEOTIDE SEQUENCE</scope>
    <source>
        <strain evidence="1">10532</strain>
    </source>
</reference>
<gene>
    <name evidence="1" type="ORF">IAA81_01085</name>
</gene>
<evidence type="ECO:0000313" key="1">
    <source>
        <dbReference type="EMBL" id="MBO8456805.1"/>
    </source>
</evidence>
<name>A0A9D9HN85_9SPIR</name>
<proteinExistence type="predicted"/>
<dbReference type="Proteomes" id="UP000823638">
    <property type="component" value="Unassembled WGS sequence"/>
</dbReference>
<organism evidence="1 2">
    <name type="scientific">Candidatus Gallitreponema excrementavium</name>
    <dbReference type="NCBI Taxonomy" id="2840840"/>
    <lineage>
        <taxon>Bacteria</taxon>
        <taxon>Pseudomonadati</taxon>
        <taxon>Spirochaetota</taxon>
        <taxon>Spirochaetia</taxon>
        <taxon>Spirochaetales</taxon>
        <taxon>Candidatus Gallitreponema</taxon>
    </lineage>
</organism>
<dbReference type="EMBL" id="JADIMM010000018">
    <property type="protein sequence ID" value="MBO8456805.1"/>
    <property type="molecule type" value="Genomic_DNA"/>
</dbReference>
<comment type="caution">
    <text evidence="1">The sequence shown here is derived from an EMBL/GenBank/DDBJ whole genome shotgun (WGS) entry which is preliminary data.</text>
</comment>
<accession>A0A9D9HN85</accession>